<dbReference type="Proteomes" id="UP000315907">
    <property type="component" value="Unassembled WGS sequence"/>
</dbReference>
<sequence>MSPILCYHHLLSTLVSLYKKAIHFEPLFLICHPCYE</sequence>
<reference evidence="1 2" key="1">
    <citation type="submission" date="2019-06" db="EMBL/GenBank/DDBJ databases">
        <authorList>
            <person name="Xiao C."/>
            <person name="Li X."/>
            <person name="Sun Y."/>
            <person name="Liu D."/>
        </authorList>
    </citation>
    <scope>NUCLEOTIDE SEQUENCE [LARGE SCALE GENOMIC DNA]</scope>
    <source>
        <strain evidence="1 2">D19</strain>
    </source>
</reference>
<comment type="caution">
    <text evidence="1">The sequence shown here is derived from an EMBL/GenBank/DDBJ whole genome shotgun (WGS) entry which is preliminary data.</text>
</comment>
<protein>
    <submittedName>
        <fullName evidence="1">Pyridine nucleotide-disulfide oxidoreductase</fullName>
    </submittedName>
</protein>
<proteinExistence type="predicted"/>
<dbReference type="EMBL" id="VFSH01000009">
    <property type="protein sequence ID" value="TPE39275.1"/>
    <property type="molecule type" value="Genomic_DNA"/>
</dbReference>
<evidence type="ECO:0000313" key="1">
    <source>
        <dbReference type="EMBL" id="TPE39275.1"/>
    </source>
</evidence>
<keyword evidence="2" id="KW-1185">Reference proteome</keyword>
<accession>A0ABY2YJV8</accession>
<name>A0ABY2YJV8_9STRE</name>
<organism evidence="1 2">
    <name type="scientific">Streptococcus shenyangsis</name>
    <dbReference type="NCBI Taxonomy" id="2589786"/>
    <lineage>
        <taxon>Bacteria</taxon>
        <taxon>Bacillati</taxon>
        <taxon>Bacillota</taxon>
        <taxon>Bacilli</taxon>
        <taxon>Lactobacillales</taxon>
        <taxon>Streptococcaceae</taxon>
        <taxon>Streptococcus</taxon>
    </lineage>
</organism>
<gene>
    <name evidence="1" type="ORF">FJR77_07375</name>
</gene>
<evidence type="ECO:0000313" key="2">
    <source>
        <dbReference type="Proteomes" id="UP000315907"/>
    </source>
</evidence>